<dbReference type="InterPro" id="IPR029752">
    <property type="entry name" value="D-isomer_DH_CS1"/>
</dbReference>
<dbReference type="InterPro" id="IPR036291">
    <property type="entry name" value="NAD(P)-bd_dom_sf"/>
</dbReference>
<dbReference type="Pfam" id="PF00389">
    <property type="entry name" value="2-Hacid_dh"/>
    <property type="match status" value="1"/>
</dbReference>
<dbReference type="Gene3D" id="3.40.50.720">
    <property type="entry name" value="NAD(P)-binding Rossmann-like Domain"/>
    <property type="match status" value="2"/>
</dbReference>
<evidence type="ECO:0000313" key="8">
    <source>
        <dbReference type="Proteomes" id="UP000315589"/>
    </source>
</evidence>
<dbReference type="SUPFAM" id="SSF52283">
    <property type="entry name" value="Formate/glycerate dehydrogenase catalytic domain-like"/>
    <property type="match status" value="1"/>
</dbReference>
<dbReference type="InterPro" id="IPR050223">
    <property type="entry name" value="D-isomer_2-hydroxyacid_DH"/>
</dbReference>
<gene>
    <name evidence="7" type="ORF">CEN91_2</name>
</gene>
<dbReference type="GO" id="GO:0030267">
    <property type="term" value="F:glyoxylate reductase (NADPH) activity"/>
    <property type="evidence" value="ECO:0007669"/>
    <property type="project" value="TreeGrafter"/>
</dbReference>
<dbReference type="InterPro" id="IPR029753">
    <property type="entry name" value="D-isomer_DH_CS"/>
</dbReference>
<sequence length="319" mass="35489">MKILLTYRISQLGIDYLKNHGFDIDINPHDRPLSKNELIKKMHGKDGVISMLFDKIDKSVMDCAGKNLKVIANYAVGYDNIDVEEAKKRNIIVTNTPSVLTESVAEHTIALMLAVSKRIVEADKFTRAGKYKHWMPLGFLGTQLWGKTLGIVGLGRIGSFLAEIAYYGFKMKIMYYDISRDDRFEMELRAKYGELNTVLKNSDFISLNCPLNDSTRHLIGKNELKIMKPTAILVNTSRGPVIDESALVEALKSKKIAGAGLDVFEFEPKLAKGLAKLDNVILTPHIASATLEAREAMSLIVAKNIFSVLTLGKGLNEVK</sequence>
<evidence type="ECO:0000259" key="5">
    <source>
        <dbReference type="Pfam" id="PF00389"/>
    </source>
</evidence>
<keyword evidence="3" id="KW-0520">NAD</keyword>
<protein>
    <submittedName>
        <fullName evidence="7">D-isomer specific 2-hydroxyacid dehydrogenase, NAD-binding protein</fullName>
    </submittedName>
</protein>
<evidence type="ECO:0000256" key="1">
    <source>
        <dbReference type="ARBA" id="ARBA00005854"/>
    </source>
</evidence>
<dbReference type="InterPro" id="IPR006140">
    <property type="entry name" value="D-isomer_DH_NAD-bd"/>
</dbReference>
<dbReference type="PROSITE" id="PS00670">
    <property type="entry name" value="D_2_HYDROXYACID_DH_2"/>
    <property type="match status" value="1"/>
</dbReference>
<dbReference type="FunFam" id="3.40.50.720:FF:000203">
    <property type="entry name" value="D-3-phosphoglycerate dehydrogenase (SerA)"/>
    <property type="match status" value="1"/>
</dbReference>
<dbReference type="SUPFAM" id="SSF51735">
    <property type="entry name" value="NAD(P)-binding Rossmann-fold domains"/>
    <property type="match status" value="1"/>
</dbReference>
<evidence type="ECO:0000259" key="6">
    <source>
        <dbReference type="Pfam" id="PF02826"/>
    </source>
</evidence>
<dbReference type="AlphaFoldDB" id="A0A554LMS3"/>
<keyword evidence="2 4" id="KW-0560">Oxidoreductase</keyword>
<feature type="domain" description="D-isomer specific 2-hydroxyacid dehydrogenase catalytic" evidence="5">
    <location>
        <begin position="3"/>
        <end position="318"/>
    </location>
</feature>
<dbReference type="PANTHER" id="PTHR10996">
    <property type="entry name" value="2-HYDROXYACID DEHYDROGENASE-RELATED"/>
    <property type="match status" value="1"/>
</dbReference>
<evidence type="ECO:0000313" key="7">
    <source>
        <dbReference type="EMBL" id="TSC94181.1"/>
    </source>
</evidence>
<reference evidence="7 8" key="1">
    <citation type="submission" date="2017-07" db="EMBL/GenBank/DDBJ databases">
        <title>Mechanisms for carbon and nitrogen cycling indicate functional differentiation within the Candidate Phyla Radiation.</title>
        <authorList>
            <person name="Danczak R.E."/>
            <person name="Johnston M.D."/>
            <person name="Kenah C."/>
            <person name="Slattery M."/>
            <person name="Wrighton K.C."/>
            <person name="Wilkins M.J."/>
        </authorList>
    </citation>
    <scope>NUCLEOTIDE SEQUENCE [LARGE SCALE GENOMIC DNA]</scope>
    <source>
        <strain evidence="7">Licking1014_85</strain>
    </source>
</reference>
<evidence type="ECO:0000256" key="4">
    <source>
        <dbReference type="RuleBase" id="RU003719"/>
    </source>
</evidence>
<dbReference type="InterPro" id="IPR006139">
    <property type="entry name" value="D-isomer_2_OHA_DH_cat_dom"/>
</dbReference>
<proteinExistence type="inferred from homology"/>
<feature type="domain" description="D-isomer specific 2-hydroxyacid dehydrogenase NAD-binding" evidence="6">
    <location>
        <begin position="109"/>
        <end position="287"/>
    </location>
</feature>
<organism evidence="7 8">
    <name type="scientific">Candidatus Berkelbacteria bacterium Licking1014_85</name>
    <dbReference type="NCBI Taxonomy" id="2017148"/>
    <lineage>
        <taxon>Bacteria</taxon>
        <taxon>Candidatus Berkelbacteria</taxon>
    </lineage>
</organism>
<dbReference type="PROSITE" id="PS00065">
    <property type="entry name" value="D_2_HYDROXYACID_DH_1"/>
    <property type="match status" value="1"/>
</dbReference>
<comment type="caution">
    <text evidence="7">The sequence shown here is derived from an EMBL/GenBank/DDBJ whole genome shotgun (WGS) entry which is preliminary data.</text>
</comment>
<dbReference type="PANTHER" id="PTHR10996:SF257">
    <property type="entry name" value="GLYOXYLATE REDUCTASE 1"/>
    <property type="match status" value="1"/>
</dbReference>
<name>A0A554LMS3_9BACT</name>
<dbReference type="GO" id="GO:0016618">
    <property type="term" value="F:hydroxypyruvate reductase [NAD(P)H] activity"/>
    <property type="evidence" value="ECO:0007669"/>
    <property type="project" value="TreeGrafter"/>
</dbReference>
<accession>A0A554LMS3</accession>
<dbReference type="Proteomes" id="UP000315589">
    <property type="component" value="Unassembled WGS sequence"/>
</dbReference>
<dbReference type="CDD" id="cd05301">
    <property type="entry name" value="GDH"/>
    <property type="match status" value="1"/>
</dbReference>
<dbReference type="EMBL" id="VMGI01000001">
    <property type="protein sequence ID" value="TSC94181.1"/>
    <property type="molecule type" value="Genomic_DNA"/>
</dbReference>
<evidence type="ECO:0000256" key="3">
    <source>
        <dbReference type="ARBA" id="ARBA00023027"/>
    </source>
</evidence>
<comment type="similarity">
    <text evidence="1 4">Belongs to the D-isomer specific 2-hydroxyacid dehydrogenase family.</text>
</comment>
<dbReference type="GO" id="GO:0051287">
    <property type="term" value="F:NAD binding"/>
    <property type="evidence" value="ECO:0007669"/>
    <property type="project" value="InterPro"/>
</dbReference>
<evidence type="ECO:0000256" key="2">
    <source>
        <dbReference type="ARBA" id="ARBA00023002"/>
    </source>
</evidence>
<dbReference type="Pfam" id="PF02826">
    <property type="entry name" value="2-Hacid_dh_C"/>
    <property type="match status" value="1"/>
</dbReference>
<dbReference type="PROSITE" id="PS00671">
    <property type="entry name" value="D_2_HYDROXYACID_DH_3"/>
    <property type="match status" value="1"/>
</dbReference>
<dbReference type="GO" id="GO:0005829">
    <property type="term" value="C:cytosol"/>
    <property type="evidence" value="ECO:0007669"/>
    <property type="project" value="TreeGrafter"/>
</dbReference>